<dbReference type="RefSeq" id="WP_229678050.1">
    <property type="nucleotide sequence ID" value="NZ_BMKS01000009.1"/>
</dbReference>
<name>A0A8J2ZD77_9PROT</name>
<comment type="caution">
    <text evidence="2">The sequence shown here is derived from an EMBL/GenBank/DDBJ whole genome shotgun (WGS) entry which is preliminary data.</text>
</comment>
<dbReference type="Gene3D" id="3.60.15.10">
    <property type="entry name" value="Ribonuclease Z/Hydroxyacylglutathione hydrolase-like"/>
    <property type="match status" value="1"/>
</dbReference>
<organism evidence="2 3">
    <name type="scientific">Caldovatus sediminis</name>
    <dbReference type="NCBI Taxonomy" id="2041189"/>
    <lineage>
        <taxon>Bacteria</taxon>
        <taxon>Pseudomonadati</taxon>
        <taxon>Pseudomonadota</taxon>
        <taxon>Alphaproteobacteria</taxon>
        <taxon>Acetobacterales</taxon>
        <taxon>Roseomonadaceae</taxon>
        <taxon>Caldovatus</taxon>
    </lineage>
</organism>
<dbReference type="NCBIfam" id="NF002558">
    <property type="entry name" value="PRK02126.1"/>
    <property type="match status" value="1"/>
</dbReference>
<sequence length="360" mass="38888">MAAAARLDAAAPPWHPFGAMRPTLHPRLLNGRGGDPGLYVEAMHLSDAVLFDCGDLSALAPRHLLRVGLLGISHAHMDHWADFDRLLRVLVGRARRLPVVGPEGFAQRLFHRLQSYTWNLADRIRDDLVLEAIEVTGTAAGAAWPRTRLRLHSGFRPEPLPPLVPATPDGTVLHLGRLRLRAAVLDHGTPCLGFALEEAEHVNVWRSRLEERGLPVGPWLAGLKAAVAEGCPDDHPVAVFARASEAAGAPVRPLGTLRDLVSVTPGQRLAYLTDFADTPANRAAAVALARRADILFIEAPFLAEDAAIAAERRHLTTRAAGEIAREAGVRRLEPFHFSPRYPGGEGRLLAEVAAAASRTA</sequence>
<dbReference type="EMBL" id="BMKS01000009">
    <property type="protein sequence ID" value="GGG40416.1"/>
    <property type="molecule type" value="Genomic_DNA"/>
</dbReference>
<evidence type="ECO:0000259" key="1">
    <source>
        <dbReference type="Pfam" id="PF12706"/>
    </source>
</evidence>
<dbReference type="InterPro" id="IPR001279">
    <property type="entry name" value="Metallo-B-lactamas"/>
</dbReference>
<dbReference type="GO" id="GO:0042781">
    <property type="term" value="F:3'-tRNA processing endoribonuclease activity"/>
    <property type="evidence" value="ECO:0007669"/>
    <property type="project" value="TreeGrafter"/>
</dbReference>
<reference evidence="2 3" key="1">
    <citation type="journal article" date="2014" name="Int. J. Syst. Evol. Microbiol.">
        <title>Complete genome sequence of Corynebacterium casei LMG S-19264T (=DSM 44701T), isolated from a smear-ripened cheese.</title>
        <authorList>
            <consortium name="US DOE Joint Genome Institute (JGI-PGF)"/>
            <person name="Walter F."/>
            <person name="Albersmeier A."/>
            <person name="Kalinowski J."/>
            <person name="Ruckert C."/>
        </authorList>
    </citation>
    <scope>NUCLEOTIDE SEQUENCE [LARGE SCALE GENOMIC DNA]</scope>
    <source>
        <strain evidence="2 3">CGMCC 1.16330</strain>
    </source>
</reference>
<keyword evidence="3" id="KW-1185">Reference proteome</keyword>
<dbReference type="AlphaFoldDB" id="A0A8J2ZD77"/>
<evidence type="ECO:0000313" key="2">
    <source>
        <dbReference type="EMBL" id="GGG40416.1"/>
    </source>
</evidence>
<gene>
    <name evidence="2" type="ORF">GCM10010964_30040</name>
</gene>
<feature type="domain" description="Metallo-beta-lactamase" evidence="1">
    <location>
        <begin position="264"/>
        <end position="337"/>
    </location>
</feature>
<dbReference type="PANTHER" id="PTHR46018">
    <property type="entry name" value="ZINC PHOSPHODIESTERASE ELAC PROTEIN 1"/>
    <property type="match status" value="1"/>
</dbReference>
<accession>A0A8J2ZD77</accession>
<dbReference type="Proteomes" id="UP000597507">
    <property type="component" value="Unassembled WGS sequence"/>
</dbReference>
<protein>
    <submittedName>
        <fullName evidence="2">Ribonuclease Z</fullName>
    </submittedName>
</protein>
<dbReference type="PANTHER" id="PTHR46018:SF7">
    <property type="entry name" value="RIBONUCLEASE Z"/>
    <property type="match status" value="1"/>
</dbReference>
<dbReference type="Pfam" id="PF12706">
    <property type="entry name" value="Lactamase_B_2"/>
    <property type="match status" value="1"/>
</dbReference>
<evidence type="ECO:0000313" key="3">
    <source>
        <dbReference type="Proteomes" id="UP000597507"/>
    </source>
</evidence>
<dbReference type="SUPFAM" id="SSF56281">
    <property type="entry name" value="Metallo-hydrolase/oxidoreductase"/>
    <property type="match status" value="1"/>
</dbReference>
<proteinExistence type="predicted"/>
<dbReference type="InterPro" id="IPR036866">
    <property type="entry name" value="RibonucZ/Hydroxyglut_hydro"/>
</dbReference>